<dbReference type="EMBL" id="JASXSV010000015">
    <property type="protein sequence ID" value="MDP0589496.1"/>
    <property type="molecule type" value="Genomic_DNA"/>
</dbReference>
<accession>A0AA90P1T2</accession>
<dbReference type="Proteomes" id="UP001178148">
    <property type="component" value="Unassembled WGS sequence"/>
</dbReference>
<evidence type="ECO:0000313" key="1">
    <source>
        <dbReference type="EMBL" id="MDP0589496.1"/>
    </source>
</evidence>
<organism evidence="1 2">
    <name type="scientific">Candidatus Endonucleibacter bathymodioli</name>
    <dbReference type="NCBI Taxonomy" id="539814"/>
    <lineage>
        <taxon>Bacteria</taxon>
        <taxon>Pseudomonadati</taxon>
        <taxon>Pseudomonadota</taxon>
        <taxon>Gammaproteobacteria</taxon>
        <taxon>Oceanospirillales</taxon>
        <taxon>Endozoicomonadaceae</taxon>
        <taxon>Candidatus Endonucleibacter</taxon>
    </lineage>
</organism>
<gene>
    <name evidence="1" type="ORF">QS748_10040</name>
</gene>
<comment type="caution">
    <text evidence="1">The sequence shown here is derived from an EMBL/GenBank/DDBJ whole genome shotgun (WGS) entry which is preliminary data.</text>
</comment>
<dbReference type="AlphaFoldDB" id="A0AA90P1T2"/>
<proteinExistence type="predicted"/>
<protein>
    <submittedName>
        <fullName evidence="1">Uncharacterized protein</fullName>
    </submittedName>
</protein>
<keyword evidence="2" id="KW-1185">Reference proteome</keyword>
<reference evidence="1 2" key="1">
    <citation type="journal article" date="2023" name="bioRxiv">
        <title>An intranuclear bacterial parasite of deep-sea mussels expresses apoptosis inhibitors acquired from its host.</title>
        <authorList>
            <person name="Gonzalez Porras M.A."/>
            <person name="Assie A."/>
            <person name="Tietjen M."/>
            <person name="Violette M."/>
            <person name="Kleiner M."/>
            <person name="Gruber-Vodicka H."/>
            <person name="Dubilier N."/>
            <person name="Leisch N."/>
        </authorList>
    </citation>
    <scope>NUCLEOTIDE SEQUENCE [LARGE SCALE GENOMIC DNA]</scope>
    <source>
        <strain evidence="1">IAP13</strain>
    </source>
</reference>
<name>A0AA90P1T2_9GAMM</name>
<sequence>MVQPHRVASEVFMNNSQNGYEQARQLTLELWGKRPARSWGLFGCRLPPNLEW</sequence>
<evidence type="ECO:0000313" key="2">
    <source>
        <dbReference type="Proteomes" id="UP001178148"/>
    </source>
</evidence>